<dbReference type="InterPro" id="IPR036388">
    <property type="entry name" value="WH-like_DNA-bd_sf"/>
</dbReference>
<dbReference type="Pfam" id="PF01047">
    <property type="entry name" value="MarR"/>
    <property type="match status" value="1"/>
</dbReference>
<dbReference type="GO" id="GO:0003700">
    <property type="term" value="F:DNA-binding transcription factor activity"/>
    <property type="evidence" value="ECO:0007669"/>
    <property type="project" value="InterPro"/>
</dbReference>
<sequence length="147" mass="17255">MDRKLLHELIEDYTSAMNEVNRRISAIMNDRVHEELTGDQFLTMRYIQKNEPCTSSDIANEFGIVKSAVTAQVNRLYEKGLIERDRDSDDRRIVYLRLTTEGKTLMKEGTDKLYEVLGEILSNFDKEEMTFFIWQLQKLARILKENG</sequence>
<evidence type="ECO:0000313" key="3">
    <source>
        <dbReference type="EMBL" id="MBB6455072.1"/>
    </source>
</evidence>
<dbReference type="InterPro" id="IPR000835">
    <property type="entry name" value="HTH_MarR-typ"/>
</dbReference>
<proteinExistence type="predicted"/>
<dbReference type="InterPro" id="IPR036390">
    <property type="entry name" value="WH_DNA-bd_sf"/>
</dbReference>
<dbReference type="EMBL" id="JACHGH010000015">
    <property type="protein sequence ID" value="MBB6455072.1"/>
    <property type="molecule type" value="Genomic_DNA"/>
</dbReference>
<protein>
    <submittedName>
        <fullName evidence="3">DNA-binding MarR family transcriptional regulator</fullName>
    </submittedName>
</protein>
<gene>
    <name evidence="3" type="ORF">HNQ94_003567</name>
</gene>
<keyword evidence="1 3" id="KW-0238">DNA-binding</keyword>
<keyword evidence="4" id="KW-1185">Reference proteome</keyword>
<organism evidence="3 4">
    <name type="scientific">Salirhabdus euzebyi</name>
    <dbReference type="NCBI Taxonomy" id="394506"/>
    <lineage>
        <taxon>Bacteria</taxon>
        <taxon>Bacillati</taxon>
        <taxon>Bacillota</taxon>
        <taxon>Bacilli</taxon>
        <taxon>Bacillales</taxon>
        <taxon>Bacillaceae</taxon>
        <taxon>Salirhabdus</taxon>
    </lineage>
</organism>
<evidence type="ECO:0000259" key="2">
    <source>
        <dbReference type="PROSITE" id="PS50995"/>
    </source>
</evidence>
<dbReference type="InterPro" id="IPR039422">
    <property type="entry name" value="MarR/SlyA-like"/>
</dbReference>
<comment type="caution">
    <text evidence="3">The sequence shown here is derived from an EMBL/GenBank/DDBJ whole genome shotgun (WGS) entry which is preliminary data.</text>
</comment>
<evidence type="ECO:0000313" key="4">
    <source>
        <dbReference type="Proteomes" id="UP000581688"/>
    </source>
</evidence>
<dbReference type="Proteomes" id="UP000581688">
    <property type="component" value="Unassembled WGS sequence"/>
</dbReference>
<dbReference type="GO" id="GO:0003677">
    <property type="term" value="F:DNA binding"/>
    <property type="evidence" value="ECO:0007669"/>
    <property type="project" value="UniProtKB-KW"/>
</dbReference>
<dbReference type="SMART" id="SM00347">
    <property type="entry name" value="HTH_MARR"/>
    <property type="match status" value="1"/>
</dbReference>
<name>A0A841QA15_9BACI</name>
<dbReference type="AlphaFoldDB" id="A0A841QA15"/>
<feature type="domain" description="HTH marR-type" evidence="2">
    <location>
        <begin position="3"/>
        <end position="141"/>
    </location>
</feature>
<dbReference type="PROSITE" id="PS50995">
    <property type="entry name" value="HTH_MARR_2"/>
    <property type="match status" value="1"/>
</dbReference>
<dbReference type="PRINTS" id="PR00598">
    <property type="entry name" value="HTHMARR"/>
</dbReference>
<dbReference type="GO" id="GO:0006950">
    <property type="term" value="P:response to stress"/>
    <property type="evidence" value="ECO:0007669"/>
    <property type="project" value="TreeGrafter"/>
</dbReference>
<evidence type="ECO:0000256" key="1">
    <source>
        <dbReference type="ARBA" id="ARBA00023125"/>
    </source>
</evidence>
<dbReference type="Gene3D" id="1.10.10.10">
    <property type="entry name" value="Winged helix-like DNA-binding domain superfamily/Winged helix DNA-binding domain"/>
    <property type="match status" value="1"/>
</dbReference>
<dbReference type="PANTHER" id="PTHR33164">
    <property type="entry name" value="TRANSCRIPTIONAL REGULATOR, MARR FAMILY"/>
    <property type="match status" value="1"/>
</dbReference>
<dbReference type="RefSeq" id="WP_174497548.1">
    <property type="nucleotide sequence ID" value="NZ_CADDWK010000016.1"/>
</dbReference>
<reference evidence="3 4" key="1">
    <citation type="submission" date="2020-08" db="EMBL/GenBank/DDBJ databases">
        <title>Genomic Encyclopedia of Type Strains, Phase IV (KMG-IV): sequencing the most valuable type-strain genomes for metagenomic binning, comparative biology and taxonomic classification.</title>
        <authorList>
            <person name="Goeker M."/>
        </authorList>
    </citation>
    <scope>NUCLEOTIDE SEQUENCE [LARGE SCALE GENOMIC DNA]</scope>
    <source>
        <strain evidence="3 4">DSM 19612</strain>
    </source>
</reference>
<accession>A0A841QA15</accession>
<dbReference type="PANTHER" id="PTHR33164:SF99">
    <property type="entry name" value="MARR FAMILY REGULATORY PROTEIN"/>
    <property type="match status" value="1"/>
</dbReference>
<dbReference type="SUPFAM" id="SSF46785">
    <property type="entry name" value="Winged helix' DNA-binding domain"/>
    <property type="match status" value="1"/>
</dbReference>